<sequence length="181" mass="18902">MPTDPFVTAVPADSPRQAQNLAPGVSLPPARPSVGDRPGEVAGPWPRGAGFGSPGPNIGFALTLVARARSRITLAPNEHEPDAHALVAAVAMKRASLFGRAPVAADVSCALLVLGYEGPTSGDFVEWRILAGVDAAHDYRPGQDLCAQISPEDIRLDPRDLAPRAESIHQHLRASPAATDS</sequence>
<evidence type="ECO:0000313" key="2">
    <source>
        <dbReference type="EMBL" id="CAB4711735.1"/>
    </source>
</evidence>
<evidence type="ECO:0000313" key="4">
    <source>
        <dbReference type="EMBL" id="CAB4987945.1"/>
    </source>
</evidence>
<evidence type="ECO:0000313" key="3">
    <source>
        <dbReference type="EMBL" id="CAB4897767.1"/>
    </source>
</evidence>
<organism evidence="3">
    <name type="scientific">freshwater metagenome</name>
    <dbReference type="NCBI Taxonomy" id="449393"/>
    <lineage>
        <taxon>unclassified sequences</taxon>
        <taxon>metagenomes</taxon>
        <taxon>ecological metagenomes</taxon>
    </lineage>
</organism>
<accession>A0A6J7FQG7</accession>
<gene>
    <name evidence="2" type="ORF">UFOPK2683_00034</name>
    <name evidence="3" type="ORF">UFOPK3605_00304</name>
    <name evidence="4" type="ORF">UFOPK3897_01558</name>
    <name evidence="5" type="ORF">UFOPK4121_00787</name>
</gene>
<dbReference type="EMBL" id="CAFBPQ010000020">
    <property type="protein sequence ID" value="CAB5023114.1"/>
    <property type="molecule type" value="Genomic_DNA"/>
</dbReference>
<proteinExistence type="predicted"/>
<dbReference type="AlphaFoldDB" id="A0A6J7FQG7"/>
<protein>
    <submittedName>
        <fullName evidence="3">Unannotated protein</fullName>
    </submittedName>
</protein>
<evidence type="ECO:0000313" key="5">
    <source>
        <dbReference type="EMBL" id="CAB5023114.1"/>
    </source>
</evidence>
<dbReference type="EMBL" id="CAEZYK010000001">
    <property type="protein sequence ID" value="CAB4711735.1"/>
    <property type="molecule type" value="Genomic_DNA"/>
</dbReference>
<name>A0A6J7FQG7_9ZZZZ</name>
<dbReference type="EMBL" id="CAFBMM010000006">
    <property type="protein sequence ID" value="CAB4897767.1"/>
    <property type="molecule type" value="Genomic_DNA"/>
</dbReference>
<evidence type="ECO:0000256" key="1">
    <source>
        <dbReference type="SAM" id="MobiDB-lite"/>
    </source>
</evidence>
<reference evidence="3" key="1">
    <citation type="submission" date="2020-05" db="EMBL/GenBank/DDBJ databases">
        <authorList>
            <person name="Chiriac C."/>
            <person name="Salcher M."/>
            <person name="Ghai R."/>
            <person name="Kavagutti S V."/>
        </authorList>
    </citation>
    <scope>NUCLEOTIDE SEQUENCE</scope>
</reference>
<dbReference type="EMBL" id="CAFBOF010000058">
    <property type="protein sequence ID" value="CAB4987945.1"/>
    <property type="molecule type" value="Genomic_DNA"/>
</dbReference>
<feature type="region of interest" description="Disordered" evidence="1">
    <location>
        <begin position="1"/>
        <end position="43"/>
    </location>
</feature>